<dbReference type="Gene3D" id="3.40.1190.10">
    <property type="entry name" value="Mur-like, catalytic domain"/>
    <property type="match status" value="1"/>
</dbReference>
<dbReference type="EMBL" id="JANKBY010000003">
    <property type="protein sequence ID" value="MCR1821228.1"/>
    <property type="molecule type" value="Genomic_DNA"/>
</dbReference>
<proteinExistence type="predicted"/>
<dbReference type="PANTHER" id="PTHR43445:SF1">
    <property type="entry name" value="PGA SYNTHASE CAPB"/>
    <property type="match status" value="1"/>
</dbReference>
<evidence type="ECO:0000313" key="3">
    <source>
        <dbReference type="Proteomes" id="UP001140817"/>
    </source>
</evidence>
<keyword evidence="3" id="KW-1185">Reference proteome</keyword>
<name>A0A9X2M811_9FIRM</name>
<dbReference type="GO" id="GO:0045227">
    <property type="term" value="P:capsule polysaccharide biosynthetic process"/>
    <property type="evidence" value="ECO:0007669"/>
    <property type="project" value="InterPro"/>
</dbReference>
<dbReference type="NCBIfam" id="TIGR04012">
    <property type="entry name" value="poly_gGlu_PgsB"/>
    <property type="match status" value="1"/>
</dbReference>
<dbReference type="GO" id="GO:0016020">
    <property type="term" value="C:membrane"/>
    <property type="evidence" value="ECO:0007669"/>
    <property type="project" value="InterPro"/>
</dbReference>
<feature type="domain" description="Mur ligase central" evidence="1">
    <location>
        <begin position="37"/>
        <end position="207"/>
    </location>
</feature>
<accession>A0A9X2M811</accession>
<dbReference type="GO" id="GO:0016881">
    <property type="term" value="F:acid-amino acid ligase activity"/>
    <property type="evidence" value="ECO:0007669"/>
    <property type="project" value="InterPro"/>
</dbReference>
<dbReference type="InterPro" id="IPR050061">
    <property type="entry name" value="MurCDEF_pg_biosynth"/>
</dbReference>
<dbReference type="InterPro" id="IPR008337">
    <property type="entry name" value="Capsule_biosynth_CapB"/>
</dbReference>
<organism evidence="2 3">
    <name type="scientific">Terrisporobacter muris</name>
    <dbReference type="NCBI Taxonomy" id="2963284"/>
    <lineage>
        <taxon>Bacteria</taxon>
        <taxon>Bacillati</taxon>
        <taxon>Bacillota</taxon>
        <taxon>Clostridia</taxon>
        <taxon>Peptostreptococcales</taxon>
        <taxon>Peptostreptococcaceae</taxon>
        <taxon>Terrisporobacter</taxon>
    </lineage>
</organism>
<dbReference type="Proteomes" id="UP001140817">
    <property type="component" value="Unassembled WGS sequence"/>
</dbReference>
<evidence type="ECO:0000313" key="2">
    <source>
        <dbReference type="EMBL" id="MCR1821228.1"/>
    </source>
</evidence>
<dbReference type="InterPro" id="IPR036565">
    <property type="entry name" value="Mur-like_cat_sf"/>
</dbReference>
<dbReference type="PRINTS" id="PR01758">
    <property type="entry name" value="CAPSULEPROTB"/>
</dbReference>
<gene>
    <name evidence="2" type="primary">pgsB</name>
    <name evidence="2" type="ORF">NSA58_00375</name>
</gene>
<sequence>MIIIVLCIITLLILGIREQLAQKKNVKKIPIRVNINGIRGKSTVTRLITGILTEAGYKTVGKTTGTEARMIYWFQDEEEPIIRKPQGANIGEQLDVLQKSADLGAEALVCECMAVNPDYQKVYQFRMLEANIVLIVNVLEDHMDVLGPTLNEVAQAFAATIPYDGHLITIPSPYLDYFKEVAEERNTKVIVADNSKISSEFLAKFDYMVFPDNASLALAVGEALGLDKEVCMRGMLNAHPDPGAMRVTKIGEESLNCHFVNGFAANDPQSTLNIWAKICEMDYKSDDPIVIMNCRQDRVDRTEIFVRDVFPNIQAHTLVGIGEVTEPMTTAFKKGMLPNVKNYIDLENATPDEILETIRPLMKNRVIYGVGNIHGTGEPFIERLLSMSQDKTINDYSRKQKAII</sequence>
<dbReference type="Pfam" id="PF08245">
    <property type="entry name" value="Mur_ligase_M"/>
    <property type="match status" value="1"/>
</dbReference>
<dbReference type="InterPro" id="IPR013221">
    <property type="entry name" value="Mur_ligase_cen"/>
</dbReference>
<protein>
    <submittedName>
        <fullName evidence="2">Poly-gamma-glutamate synthase PgsB</fullName>
    </submittedName>
</protein>
<comment type="caution">
    <text evidence="2">The sequence shown here is derived from an EMBL/GenBank/DDBJ whole genome shotgun (WGS) entry which is preliminary data.</text>
</comment>
<dbReference type="SUPFAM" id="SSF53623">
    <property type="entry name" value="MurD-like peptide ligases, catalytic domain"/>
    <property type="match status" value="1"/>
</dbReference>
<evidence type="ECO:0000259" key="1">
    <source>
        <dbReference type="Pfam" id="PF08245"/>
    </source>
</evidence>
<dbReference type="PANTHER" id="PTHR43445">
    <property type="entry name" value="UDP-N-ACETYLMURAMATE--L-ALANINE LIGASE-RELATED"/>
    <property type="match status" value="1"/>
</dbReference>
<dbReference type="AlphaFoldDB" id="A0A9X2M811"/>
<dbReference type="GO" id="GO:0005524">
    <property type="term" value="F:ATP binding"/>
    <property type="evidence" value="ECO:0007669"/>
    <property type="project" value="InterPro"/>
</dbReference>
<reference evidence="2" key="1">
    <citation type="submission" date="2022-07" db="EMBL/GenBank/DDBJ databases">
        <title>Enhanced cultured diversity of the mouse gut microbiota enables custom-made synthetic communities.</title>
        <authorList>
            <person name="Afrizal A."/>
        </authorList>
    </citation>
    <scope>NUCLEOTIDE SEQUENCE</scope>
    <source>
        <strain evidence="2">DSM 29186</strain>
    </source>
</reference>